<proteinExistence type="predicted"/>
<dbReference type="PANTHER" id="PTHR31793:SF24">
    <property type="entry name" value="LONG-CHAIN ACYL-COA THIOESTERASE FADM"/>
    <property type="match status" value="1"/>
</dbReference>
<gene>
    <name evidence="1" type="ORF">GCM10009809_04540</name>
</gene>
<dbReference type="PANTHER" id="PTHR31793">
    <property type="entry name" value="4-HYDROXYBENZOYL-COA THIOESTERASE FAMILY MEMBER"/>
    <property type="match status" value="1"/>
</dbReference>
<dbReference type="RefSeq" id="WP_344245268.1">
    <property type="nucleotide sequence ID" value="NZ_BAAAPM010000003.1"/>
</dbReference>
<evidence type="ECO:0000313" key="1">
    <source>
        <dbReference type="EMBL" id="GAA1711397.1"/>
    </source>
</evidence>
<organism evidence="1 2">
    <name type="scientific">Isoptericola hypogeus</name>
    <dbReference type="NCBI Taxonomy" id="300179"/>
    <lineage>
        <taxon>Bacteria</taxon>
        <taxon>Bacillati</taxon>
        <taxon>Actinomycetota</taxon>
        <taxon>Actinomycetes</taxon>
        <taxon>Micrococcales</taxon>
        <taxon>Promicromonosporaceae</taxon>
        <taxon>Isoptericola</taxon>
    </lineage>
</organism>
<keyword evidence="2" id="KW-1185">Reference proteome</keyword>
<dbReference type="Pfam" id="PF13279">
    <property type="entry name" value="4HBT_2"/>
    <property type="match status" value="1"/>
</dbReference>
<dbReference type="InterPro" id="IPR029069">
    <property type="entry name" value="HotDog_dom_sf"/>
</dbReference>
<dbReference type="SUPFAM" id="SSF54637">
    <property type="entry name" value="Thioesterase/thiol ester dehydrase-isomerase"/>
    <property type="match status" value="1"/>
</dbReference>
<sequence>MTRLHVPVSLRWSDLDAYQHVNNVAMLRLLEDARITAFWRHEDAVDGDQWPTAILDTGPHATSHTFVAGQQIEYLRPLGFTRTPVRVEMWIGAIGGASLEVCYEVHDGEPGGFPRTGPASDDKPYVKAATTIVVVDAASGKPRRITDDERAAWAEYAGDPIAFRRRG</sequence>
<comment type="caution">
    <text evidence="1">The sequence shown here is derived from an EMBL/GenBank/DDBJ whole genome shotgun (WGS) entry which is preliminary data.</text>
</comment>
<protein>
    <submittedName>
        <fullName evidence="1">Thioesterase family protein</fullName>
    </submittedName>
</protein>
<dbReference type="EMBL" id="BAAAPM010000003">
    <property type="protein sequence ID" value="GAA1711397.1"/>
    <property type="molecule type" value="Genomic_DNA"/>
</dbReference>
<reference evidence="1 2" key="1">
    <citation type="journal article" date="2019" name="Int. J. Syst. Evol. Microbiol.">
        <title>The Global Catalogue of Microorganisms (GCM) 10K type strain sequencing project: providing services to taxonomists for standard genome sequencing and annotation.</title>
        <authorList>
            <consortium name="The Broad Institute Genomics Platform"/>
            <consortium name="The Broad Institute Genome Sequencing Center for Infectious Disease"/>
            <person name="Wu L."/>
            <person name="Ma J."/>
        </authorList>
    </citation>
    <scope>NUCLEOTIDE SEQUENCE [LARGE SCALE GENOMIC DNA]</scope>
    <source>
        <strain evidence="1 2">JCM 15589</strain>
    </source>
</reference>
<dbReference type="Proteomes" id="UP001501138">
    <property type="component" value="Unassembled WGS sequence"/>
</dbReference>
<dbReference type="InterPro" id="IPR050563">
    <property type="entry name" value="4-hydroxybenzoyl-CoA_TE"/>
</dbReference>
<evidence type="ECO:0000313" key="2">
    <source>
        <dbReference type="Proteomes" id="UP001501138"/>
    </source>
</evidence>
<dbReference type="CDD" id="cd00586">
    <property type="entry name" value="4HBT"/>
    <property type="match status" value="1"/>
</dbReference>
<dbReference type="Gene3D" id="3.10.129.10">
    <property type="entry name" value="Hotdog Thioesterase"/>
    <property type="match status" value="1"/>
</dbReference>
<accession>A0ABN2ITC4</accession>
<name>A0ABN2ITC4_9MICO</name>